<protein>
    <recommendedName>
        <fullName evidence="3">C-JID domain-containing protein</fullName>
    </recommendedName>
</protein>
<keyword evidence="2" id="KW-0677">Repeat</keyword>
<keyword evidence="5" id="KW-1185">Reference proteome</keyword>
<dbReference type="PANTHER" id="PTHR16083:SF50">
    <property type="entry name" value="DISEASE RESISTANCE PROTEIN (TIR-NBS-LRR CLASS) FAMILY PROTEIN"/>
    <property type="match status" value="1"/>
</dbReference>
<dbReference type="EMBL" id="QGKV02002055">
    <property type="protein sequence ID" value="KAF3496448.1"/>
    <property type="molecule type" value="Genomic_DNA"/>
</dbReference>
<dbReference type="InterPro" id="IPR032675">
    <property type="entry name" value="LRR_dom_sf"/>
</dbReference>
<organism evidence="4 5">
    <name type="scientific">Brassica cretica</name>
    <name type="common">Mustard</name>
    <dbReference type="NCBI Taxonomy" id="69181"/>
    <lineage>
        <taxon>Eukaryota</taxon>
        <taxon>Viridiplantae</taxon>
        <taxon>Streptophyta</taxon>
        <taxon>Embryophyta</taxon>
        <taxon>Tracheophyta</taxon>
        <taxon>Spermatophyta</taxon>
        <taxon>Magnoliopsida</taxon>
        <taxon>eudicotyledons</taxon>
        <taxon>Gunneridae</taxon>
        <taxon>Pentapetalae</taxon>
        <taxon>rosids</taxon>
        <taxon>malvids</taxon>
        <taxon>Brassicales</taxon>
        <taxon>Brassicaceae</taxon>
        <taxon>Brassiceae</taxon>
        <taxon>Brassica</taxon>
    </lineage>
</organism>
<dbReference type="Proteomes" id="UP000266723">
    <property type="component" value="Unassembled WGS sequence"/>
</dbReference>
<evidence type="ECO:0000313" key="4">
    <source>
        <dbReference type="EMBL" id="KAF3496448.1"/>
    </source>
</evidence>
<dbReference type="PANTHER" id="PTHR16083">
    <property type="entry name" value="LEUCINE RICH REPEAT CONTAINING PROTEIN"/>
    <property type="match status" value="1"/>
</dbReference>
<dbReference type="Gene3D" id="3.80.10.10">
    <property type="entry name" value="Ribonuclease Inhibitor"/>
    <property type="match status" value="1"/>
</dbReference>
<proteinExistence type="predicted"/>
<evidence type="ECO:0000313" key="5">
    <source>
        <dbReference type="Proteomes" id="UP000266723"/>
    </source>
</evidence>
<comment type="caution">
    <text evidence="4">The sequence shown here is derived from an EMBL/GenBank/DDBJ whole genome shotgun (WGS) entry which is preliminary data.</text>
</comment>
<name>A0ABQ7AFJ1_BRACR</name>
<accession>A0ABQ7AFJ1</accession>
<evidence type="ECO:0000256" key="2">
    <source>
        <dbReference type="ARBA" id="ARBA00022737"/>
    </source>
</evidence>
<reference evidence="4 5" key="1">
    <citation type="journal article" date="2020" name="BMC Genomics">
        <title>Intraspecific diversification of the crop wild relative Brassica cretica Lam. using demographic model selection.</title>
        <authorList>
            <person name="Kioukis A."/>
            <person name="Michalopoulou V.A."/>
            <person name="Briers L."/>
            <person name="Pirintsos S."/>
            <person name="Studholme D.J."/>
            <person name="Pavlidis P."/>
            <person name="Sarris P.F."/>
        </authorList>
    </citation>
    <scope>NUCLEOTIDE SEQUENCE [LARGE SCALE GENOMIC DNA]</scope>
    <source>
        <strain evidence="5">cv. PFS-1207/04</strain>
    </source>
</reference>
<evidence type="ECO:0000259" key="3">
    <source>
        <dbReference type="Pfam" id="PF20160"/>
    </source>
</evidence>
<dbReference type="InterPro" id="IPR045344">
    <property type="entry name" value="C-JID"/>
</dbReference>
<sequence>MTMLSPTLERLFLSDIPSLVELPSSIQNFHNLDCLDITECINLETLPTGINLQYLCYLDFTGCSRLRTFPDISTSTEQLYLAGTGILEVPWWIKKFSKLEYLCMESCSKLERVSLNIYKLKELKVVDFSDCGALTEASWTDGPTEVAVATEYIHYKSPISHEASSSLPDNLFSEVSTHFICLNLDPEALLHQGSFIFEKLVMSGEQVPSYFTHRATGTTSSLVIPLPPSSLSQPLFRFRACALGFFDSVRTHRSNVVYIRVDCRFKDIFGGSIDFFGQQQLFGTDKKDSHLFILDCRFLLNNHSAPISQLNYDHVEIQLHVSNRMDSTFRSKILDPEELHHLSNISDSKFNLKGWGIRLPEDCLPPKNQLGNPNTLPRVEDNIVNHEPKQECGDICVETENNKKRMRVSIKP</sequence>
<feature type="domain" description="C-JID" evidence="3">
    <location>
        <begin position="203"/>
        <end position="289"/>
    </location>
</feature>
<dbReference type="SUPFAM" id="SSF52058">
    <property type="entry name" value="L domain-like"/>
    <property type="match status" value="1"/>
</dbReference>
<keyword evidence="1" id="KW-0433">Leucine-rich repeat</keyword>
<gene>
    <name evidence="4" type="ORF">DY000_02054524</name>
</gene>
<evidence type="ECO:0000256" key="1">
    <source>
        <dbReference type="ARBA" id="ARBA00022614"/>
    </source>
</evidence>
<dbReference type="Pfam" id="PF20160">
    <property type="entry name" value="C-JID"/>
    <property type="match status" value="1"/>
</dbReference>